<dbReference type="Pfam" id="PF02902">
    <property type="entry name" value="Peptidase_C48"/>
    <property type="match status" value="1"/>
</dbReference>
<dbReference type="PANTHER" id="PTHR12606">
    <property type="entry name" value="SENTRIN/SUMO-SPECIFIC PROTEASE"/>
    <property type="match status" value="1"/>
</dbReference>
<dbReference type="GO" id="GO:0006508">
    <property type="term" value="P:proteolysis"/>
    <property type="evidence" value="ECO:0007669"/>
    <property type="project" value="UniProtKB-KW"/>
</dbReference>
<organism evidence="6 7">
    <name type="scientific">Cuscuta epithymum</name>
    <dbReference type="NCBI Taxonomy" id="186058"/>
    <lineage>
        <taxon>Eukaryota</taxon>
        <taxon>Viridiplantae</taxon>
        <taxon>Streptophyta</taxon>
        <taxon>Embryophyta</taxon>
        <taxon>Tracheophyta</taxon>
        <taxon>Spermatophyta</taxon>
        <taxon>Magnoliopsida</taxon>
        <taxon>eudicotyledons</taxon>
        <taxon>Gunneridae</taxon>
        <taxon>Pentapetalae</taxon>
        <taxon>asterids</taxon>
        <taxon>lamiids</taxon>
        <taxon>Solanales</taxon>
        <taxon>Convolvulaceae</taxon>
        <taxon>Cuscuteae</taxon>
        <taxon>Cuscuta</taxon>
        <taxon>Cuscuta subgen. Cuscuta</taxon>
    </lineage>
</organism>
<evidence type="ECO:0000256" key="2">
    <source>
        <dbReference type="ARBA" id="ARBA00022670"/>
    </source>
</evidence>
<dbReference type="SUPFAM" id="SSF54001">
    <property type="entry name" value="Cysteine proteinases"/>
    <property type="match status" value="1"/>
</dbReference>
<evidence type="ECO:0000313" key="6">
    <source>
        <dbReference type="EMBL" id="CAH9096995.1"/>
    </source>
</evidence>
<comment type="caution">
    <text evidence="6">The sequence shown here is derived from an EMBL/GenBank/DDBJ whole genome shotgun (WGS) entry which is preliminary data.</text>
</comment>
<protein>
    <recommendedName>
        <fullName evidence="5">Ubiquitin-like protease family profile domain-containing protein</fullName>
    </recommendedName>
</protein>
<keyword evidence="4" id="KW-0788">Thiol protease</keyword>
<evidence type="ECO:0000259" key="5">
    <source>
        <dbReference type="PROSITE" id="PS50600"/>
    </source>
</evidence>
<sequence>MPLNIGSHWILLVLDVGEKRIRIYDSLNSSGGPCRKSKEYLPCMESHLARLMDAMGVYEERGEEPIGDRKLEVKFVTECPQQTDGHSCGLFVLKIAEALMCG</sequence>
<feature type="domain" description="Ubiquitin-like protease family profile" evidence="5">
    <location>
        <begin position="1"/>
        <end position="99"/>
    </location>
</feature>
<evidence type="ECO:0000313" key="7">
    <source>
        <dbReference type="Proteomes" id="UP001152523"/>
    </source>
</evidence>
<gene>
    <name evidence="6" type="ORF">CEPIT_LOCUS13919</name>
</gene>
<dbReference type="InterPro" id="IPR038765">
    <property type="entry name" value="Papain-like_cys_pep_sf"/>
</dbReference>
<dbReference type="Gene3D" id="3.40.395.10">
    <property type="entry name" value="Adenoviral Proteinase, Chain A"/>
    <property type="match status" value="1"/>
</dbReference>
<dbReference type="GO" id="GO:0005634">
    <property type="term" value="C:nucleus"/>
    <property type="evidence" value="ECO:0007669"/>
    <property type="project" value="TreeGrafter"/>
</dbReference>
<keyword evidence="2" id="KW-0645">Protease</keyword>
<name>A0AAV0DEL7_9ASTE</name>
<evidence type="ECO:0000256" key="3">
    <source>
        <dbReference type="ARBA" id="ARBA00022801"/>
    </source>
</evidence>
<dbReference type="Proteomes" id="UP001152523">
    <property type="component" value="Unassembled WGS sequence"/>
</dbReference>
<dbReference type="EMBL" id="CAMAPF010000090">
    <property type="protein sequence ID" value="CAH9096995.1"/>
    <property type="molecule type" value="Genomic_DNA"/>
</dbReference>
<proteinExistence type="inferred from homology"/>
<dbReference type="GO" id="GO:0016929">
    <property type="term" value="F:deSUMOylase activity"/>
    <property type="evidence" value="ECO:0007669"/>
    <property type="project" value="TreeGrafter"/>
</dbReference>
<keyword evidence="7" id="KW-1185">Reference proteome</keyword>
<evidence type="ECO:0000256" key="1">
    <source>
        <dbReference type="ARBA" id="ARBA00005234"/>
    </source>
</evidence>
<dbReference type="InterPro" id="IPR003653">
    <property type="entry name" value="Peptidase_C48_C"/>
</dbReference>
<dbReference type="PANTHER" id="PTHR12606:SF141">
    <property type="entry name" value="GH15225P-RELATED"/>
    <property type="match status" value="1"/>
</dbReference>
<dbReference type="AlphaFoldDB" id="A0AAV0DEL7"/>
<comment type="similarity">
    <text evidence="1">Belongs to the peptidase C48 family.</text>
</comment>
<dbReference type="GO" id="GO:0016926">
    <property type="term" value="P:protein desumoylation"/>
    <property type="evidence" value="ECO:0007669"/>
    <property type="project" value="TreeGrafter"/>
</dbReference>
<dbReference type="PROSITE" id="PS50600">
    <property type="entry name" value="ULP_PROTEASE"/>
    <property type="match status" value="1"/>
</dbReference>
<accession>A0AAV0DEL7</accession>
<evidence type="ECO:0000256" key="4">
    <source>
        <dbReference type="ARBA" id="ARBA00022807"/>
    </source>
</evidence>
<keyword evidence="3" id="KW-0378">Hydrolase</keyword>
<feature type="non-terminal residue" evidence="6">
    <location>
        <position position="102"/>
    </location>
</feature>
<reference evidence="6" key="1">
    <citation type="submission" date="2022-07" db="EMBL/GenBank/DDBJ databases">
        <authorList>
            <person name="Macas J."/>
            <person name="Novak P."/>
            <person name="Neumann P."/>
        </authorList>
    </citation>
    <scope>NUCLEOTIDE SEQUENCE</scope>
</reference>